<sequence length="128" mass="13335">MLLLGLLLLGAAGAFIGLLIADNLSGGPDYGVTVLGNHIATLNSLGVFLAGIALTLIFGLGCAMVRSAGARARRRRAGARRGRTPPAEVAAERGGMADDVDESAATTTRFGRRHHAAAHRGRLRRRPL</sequence>
<keyword evidence="4" id="KW-1185">Reference proteome</keyword>
<keyword evidence="2" id="KW-0812">Transmembrane</keyword>
<keyword evidence="2" id="KW-1133">Transmembrane helix</keyword>
<accession>A0ABQ3QTR9</accession>
<feature type="compositionally biased region" description="Basic residues" evidence="1">
    <location>
        <begin position="73"/>
        <end position="83"/>
    </location>
</feature>
<reference evidence="3" key="1">
    <citation type="submission" date="2024-05" db="EMBL/GenBank/DDBJ databases">
        <title>Whole genome shotgun sequence of Streptomyces violascens NBRC 12920.</title>
        <authorList>
            <person name="Komaki H."/>
            <person name="Tamura T."/>
        </authorList>
    </citation>
    <scope>NUCLEOTIDE SEQUENCE</scope>
    <source>
        <strain evidence="3">NBRC 12920</strain>
    </source>
</reference>
<dbReference type="RefSeq" id="WP_226599366.1">
    <property type="nucleotide sequence ID" value="NZ_BNDY01000017.1"/>
</dbReference>
<evidence type="ECO:0000313" key="4">
    <source>
        <dbReference type="Proteomes" id="UP001050808"/>
    </source>
</evidence>
<dbReference type="Proteomes" id="UP001050808">
    <property type="component" value="Unassembled WGS sequence"/>
</dbReference>
<feature type="transmembrane region" description="Helical" evidence="2">
    <location>
        <begin position="45"/>
        <end position="65"/>
    </location>
</feature>
<feature type="region of interest" description="Disordered" evidence="1">
    <location>
        <begin position="73"/>
        <end position="128"/>
    </location>
</feature>
<evidence type="ECO:0000313" key="3">
    <source>
        <dbReference type="EMBL" id="GHI40633.1"/>
    </source>
</evidence>
<comment type="caution">
    <text evidence="3">The sequence shown here is derived from an EMBL/GenBank/DDBJ whole genome shotgun (WGS) entry which is preliminary data.</text>
</comment>
<evidence type="ECO:0000256" key="1">
    <source>
        <dbReference type="SAM" id="MobiDB-lite"/>
    </source>
</evidence>
<feature type="compositionally biased region" description="Basic residues" evidence="1">
    <location>
        <begin position="110"/>
        <end position="128"/>
    </location>
</feature>
<protein>
    <submittedName>
        <fullName evidence="3">Uncharacterized protein</fullName>
    </submittedName>
</protein>
<organism evidence="3 4">
    <name type="scientific">Streptomyces violascens</name>
    <dbReference type="NCBI Taxonomy" id="67381"/>
    <lineage>
        <taxon>Bacteria</taxon>
        <taxon>Bacillati</taxon>
        <taxon>Actinomycetota</taxon>
        <taxon>Actinomycetes</taxon>
        <taxon>Kitasatosporales</taxon>
        <taxon>Streptomycetaceae</taxon>
        <taxon>Streptomyces</taxon>
    </lineage>
</organism>
<keyword evidence="2" id="KW-0472">Membrane</keyword>
<dbReference type="EMBL" id="BNDY01000017">
    <property type="protein sequence ID" value="GHI40633.1"/>
    <property type="molecule type" value="Genomic_DNA"/>
</dbReference>
<gene>
    <name evidence="3" type="ORF">Sviol_50410</name>
</gene>
<proteinExistence type="predicted"/>
<name>A0ABQ3QTR9_9ACTN</name>
<evidence type="ECO:0000256" key="2">
    <source>
        <dbReference type="SAM" id="Phobius"/>
    </source>
</evidence>